<proteinExistence type="predicted"/>
<keyword evidence="1" id="KW-0808">Transferase</keyword>
<dbReference type="AlphaFoldDB" id="A0AAV3ZZV4"/>
<evidence type="ECO:0000313" key="2">
    <source>
        <dbReference type="Proteomes" id="UP000735302"/>
    </source>
</evidence>
<dbReference type="InterPro" id="IPR043502">
    <property type="entry name" value="DNA/RNA_pol_sf"/>
</dbReference>
<dbReference type="SUPFAM" id="SSF56672">
    <property type="entry name" value="DNA/RNA polymerases"/>
    <property type="match status" value="1"/>
</dbReference>
<keyword evidence="1" id="KW-0695">RNA-directed DNA polymerase</keyword>
<dbReference type="GO" id="GO:0003964">
    <property type="term" value="F:RNA-directed DNA polymerase activity"/>
    <property type="evidence" value="ECO:0007669"/>
    <property type="project" value="UniProtKB-KW"/>
</dbReference>
<dbReference type="EMBL" id="BLXT01003156">
    <property type="protein sequence ID" value="GFO00874.1"/>
    <property type="molecule type" value="Genomic_DNA"/>
</dbReference>
<name>A0AAV3ZZV4_9GAST</name>
<keyword evidence="1" id="KW-0548">Nucleotidyltransferase</keyword>
<dbReference type="PANTHER" id="PTHR19446">
    <property type="entry name" value="REVERSE TRANSCRIPTASES"/>
    <property type="match status" value="1"/>
</dbReference>
<comment type="caution">
    <text evidence="1">The sequence shown here is derived from an EMBL/GenBank/DDBJ whole genome shotgun (WGS) entry which is preliminary data.</text>
</comment>
<gene>
    <name evidence="1" type="ORF">PoB_002737900</name>
</gene>
<sequence length="191" mass="22024">MEKEDILNRWSEYITEFYHDDRDPPPTISNEDEGPHILEEEIQMALKKMKKGKAAGPDDIPSEMLTALGEFGIKEVIKLLNTIHATGEIPTNLKKSVYIALPKKLGTVECDQHRTISLMSHLTKVMLRVLMNRIRNKILPEISKTQCGFMADKSTRYAIFALRILMERAIEVQKDLYLCFIHYSILRHLAK</sequence>
<keyword evidence="2" id="KW-1185">Reference proteome</keyword>
<protein>
    <submittedName>
        <fullName evidence="1">RNA-directed DNA polymerase from mobile element jockey-like</fullName>
    </submittedName>
</protein>
<evidence type="ECO:0000313" key="1">
    <source>
        <dbReference type="EMBL" id="GFO00874.1"/>
    </source>
</evidence>
<accession>A0AAV3ZZV4</accession>
<organism evidence="1 2">
    <name type="scientific">Plakobranchus ocellatus</name>
    <dbReference type="NCBI Taxonomy" id="259542"/>
    <lineage>
        <taxon>Eukaryota</taxon>
        <taxon>Metazoa</taxon>
        <taxon>Spiralia</taxon>
        <taxon>Lophotrochozoa</taxon>
        <taxon>Mollusca</taxon>
        <taxon>Gastropoda</taxon>
        <taxon>Heterobranchia</taxon>
        <taxon>Euthyneura</taxon>
        <taxon>Panpulmonata</taxon>
        <taxon>Sacoglossa</taxon>
        <taxon>Placobranchoidea</taxon>
        <taxon>Plakobranchidae</taxon>
        <taxon>Plakobranchus</taxon>
    </lineage>
</organism>
<reference evidence="1 2" key="1">
    <citation type="journal article" date="2021" name="Elife">
        <title>Chloroplast acquisition without the gene transfer in kleptoplastic sea slugs, Plakobranchus ocellatus.</title>
        <authorList>
            <person name="Maeda T."/>
            <person name="Takahashi S."/>
            <person name="Yoshida T."/>
            <person name="Shimamura S."/>
            <person name="Takaki Y."/>
            <person name="Nagai Y."/>
            <person name="Toyoda A."/>
            <person name="Suzuki Y."/>
            <person name="Arimoto A."/>
            <person name="Ishii H."/>
            <person name="Satoh N."/>
            <person name="Nishiyama T."/>
            <person name="Hasebe M."/>
            <person name="Maruyama T."/>
            <person name="Minagawa J."/>
            <person name="Obokata J."/>
            <person name="Shigenobu S."/>
        </authorList>
    </citation>
    <scope>NUCLEOTIDE SEQUENCE [LARGE SCALE GENOMIC DNA]</scope>
</reference>
<dbReference type="Proteomes" id="UP000735302">
    <property type="component" value="Unassembled WGS sequence"/>
</dbReference>